<evidence type="ECO:0000256" key="4">
    <source>
        <dbReference type="ARBA" id="ARBA00022927"/>
    </source>
</evidence>
<organism evidence="10 11">
    <name type="scientific">Phlyctema vagabunda</name>
    <dbReference type="NCBI Taxonomy" id="108571"/>
    <lineage>
        <taxon>Eukaryota</taxon>
        <taxon>Fungi</taxon>
        <taxon>Dikarya</taxon>
        <taxon>Ascomycota</taxon>
        <taxon>Pezizomycotina</taxon>
        <taxon>Leotiomycetes</taxon>
        <taxon>Helotiales</taxon>
        <taxon>Dermateaceae</taxon>
        <taxon>Phlyctema</taxon>
    </lineage>
</organism>
<dbReference type="EMBL" id="JBFCZG010000009">
    <property type="protein sequence ID" value="KAL3418118.1"/>
    <property type="molecule type" value="Genomic_DNA"/>
</dbReference>
<evidence type="ECO:0000256" key="2">
    <source>
        <dbReference type="ARBA" id="ARBA00022448"/>
    </source>
</evidence>
<comment type="subcellular location">
    <subcellularLocation>
        <location evidence="1">Mitochondrion outer membrane</location>
    </subcellularLocation>
</comment>
<evidence type="ECO:0000256" key="1">
    <source>
        <dbReference type="ARBA" id="ARBA00004294"/>
    </source>
</evidence>
<dbReference type="InterPro" id="IPR019564">
    <property type="entry name" value="Sam37/metaxin_N"/>
</dbReference>
<protein>
    <submittedName>
        <fullName evidence="10">Mitochondrial import receptor subunit</fullName>
    </submittedName>
</protein>
<dbReference type="PANTHER" id="PTHR12289">
    <property type="entry name" value="METAXIN RELATED"/>
    <property type="match status" value="1"/>
</dbReference>
<dbReference type="InterPro" id="IPR033468">
    <property type="entry name" value="Metaxin_GST"/>
</dbReference>
<feature type="domain" description="Mitochondrial outer membrane transport complex Sam37/metaxin N-terminal" evidence="8">
    <location>
        <begin position="21"/>
        <end position="138"/>
    </location>
</feature>
<gene>
    <name evidence="10" type="ORF">PVAG01_09833</name>
</gene>
<evidence type="ECO:0000256" key="7">
    <source>
        <dbReference type="SAM" id="MobiDB-lite"/>
    </source>
</evidence>
<dbReference type="Proteomes" id="UP001629113">
    <property type="component" value="Unassembled WGS sequence"/>
</dbReference>
<name>A0ABR4P4A5_9HELO</name>
<sequence length="465" mass="50800">MVLELHVWGPAFGLPSIDAPCLAAIAYLQKAVPRGQWQLIASNELPALRNGDVWIGGFRNIFHYVAQYSAGEWELDIGLGEQAGADCIAFSSFMEAQGQPLLDLSLYVSSENYTTVTRPTYNTIQSFPLPYLTPPSVRALAKARTAHLGLDSLDIDKNESSEGTGKEKSIIPESLRKPRNTVTSLLASSPENAAQIRLDALATTFFEPLQQLRGEKRFFVSTEQFSSLDCLAVGYLSLMLRPDLPQPWLAKTMRKKYPDLCDFVDDVSRLCFGAVAVKVEDAFLEATVAARQQERDGRKSAILPWKPPPSSTPISVATTFVSTMFDSLPIVGQFRRNTRMRQSASSSDATSNSNLTSIPQKVTMVGAVGLLVGYYAIHQGLLPALGSAGQKKQEEQEQEQEKKGLNDFGEAGAALAALAGHLDMQADMEREQERRAREAQWRNETGTGGASGPVMEVGVQVARPE</sequence>
<dbReference type="Pfam" id="PF17171">
    <property type="entry name" value="GST_C_6"/>
    <property type="match status" value="1"/>
</dbReference>
<keyword evidence="11" id="KW-1185">Reference proteome</keyword>
<accession>A0ABR4P4A5</accession>
<keyword evidence="6" id="KW-0472">Membrane</keyword>
<keyword evidence="5" id="KW-0496">Mitochondrion</keyword>
<evidence type="ECO:0000313" key="11">
    <source>
        <dbReference type="Proteomes" id="UP001629113"/>
    </source>
</evidence>
<evidence type="ECO:0000256" key="5">
    <source>
        <dbReference type="ARBA" id="ARBA00023128"/>
    </source>
</evidence>
<dbReference type="PANTHER" id="PTHR12289:SF41">
    <property type="entry name" value="FAILED AXON CONNECTIONS-RELATED"/>
    <property type="match status" value="1"/>
</dbReference>
<evidence type="ECO:0000256" key="6">
    <source>
        <dbReference type="ARBA" id="ARBA00023136"/>
    </source>
</evidence>
<dbReference type="CDD" id="cd03078">
    <property type="entry name" value="GST_N_Metaxin1_like"/>
    <property type="match status" value="1"/>
</dbReference>
<evidence type="ECO:0000259" key="9">
    <source>
        <dbReference type="Pfam" id="PF17171"/>
    </source>
</evidence>
<keyword evidence="2" id="KW-0813">Transport</keyword>
<dbReference type="InterPro" id="IPR050931">
    <property type="entry name" value="Mito_Protein_Transport_Metaxin"/>
</dbReference>
<keyword evidence="10" id="KW-0675">Receptor</keyword>
<dbReference type="Pfam" id="PF10568">
    <property type="entry name" value="Tom37"/>
    <property type="match status" value="1"/>
</dbReference>
<feature type="domain" description="Metaxin glutathione S-transferase" evidence="9">
    <location>
        <begin position="209"/>
        <end position="266"/>
    </location>
</feature>
<keyword evidence="3" id="KW-1000">Mitochondrion outer membrane</keyword>
<keyword evidence="4" id="KW-0653">Protein transport</keyword>
<reference evidence="10 11" key="1">
    <citation type="submission" date="2024-06" db="EMBL/GenBank/DDBJ databases">
        <title>Complete genome of Phlyctema vagabunda strain 19-DSS-EL-015.</title>
        <authorList>
            <person name="Fiorenzani C."/>
        </authorList>
    </citation>
    <scope>NUCLEOTIDE SEQUENCE [LARGE SCALE GENOMIC DNA]</scope>
    <source>
        <strain evidence="10 11">19-DSS-EL-015</strain>
    </source>
</reference>
<feature type="compositionally biased region" description="Basic and acidic residues" evidence="7">
    <location>
        <begin position="427"/>
        <end position="441"/>
    </location>
</feature>
<comment type="caution">
    <text evidence="10">The sequence shown here is derived from an EMBL/GenBank/DDBJ whole genome shotgun (WGS) entry which is preliminary data.</text>
</comment>
<evidence type="ECO:0000256" key="3">
    <source>
        <dbReference type="ARBA" id="ARBA00022787"/>
    </source>
</evidence>
<evidence type="ECO:0000313" key="10">
    <source>
        <dbReference type="EMBL" id="KAL3418118.1"/>
    </source>
</evidence>
<evidence type="ECO:0000259" key="8">
    <source>
        <dbReference type="Pfam" id="PF10568"/>
    </source>
</evidence>
<proteinExistence type="predicted"/>
<feature type="region of interest" description="Disordered" evidence="7">
    <location>
        <begin position="419"/>
        <end position="465"/>
    </location>
</feature>